<dbReference type="HOGENOM" id="CLU_2964999_0_0_1"/>
<dbReference type="EnsemblPlants" id="OPUNC07G09860.1">
    <property type="protein sequence ID" value="OPUNC07G09860.1"/>
    <property type="gene ID" value="OPUNC07G09860"/>
</dbReference>
<dbReference type="AlphaFoldDB" id="A0A0E0LJH9"/>
<name>A0A0E0LJH9_ORYPU</name>
<sequence length="59" mass="6188">MASLNSISKPKNPLEQSDPISPPRPVGSLGPLARASLGLGSVPFRCDTRIVTGELRFGV</sequence>
<accession>A0A0E0LJH9</accession>
<dbReference type="Gramene" id="OPUNC07G09860.1">
    <property type="protein sequence ID" value="OPUNC07G09860.1"/>
    <property type="gene ID" value="OPUNC07G09860"/>
</dbReference>
<reference evidence="2" key="2">
    <citation type="submission" date="2018-05" db="EMBL/GenBank/DDBJ databases">
        <title>OpunRS2 (Oryza punctata Reference Sequence Version 2).</title>
        <authorList>
            <person name="Zhang J."/>
            <person name="Kudrna D."/>
            <person name="Lee S."/>
            <person name="Talag J."/>
            <person name="Welchert J."/>
            <person name="Wing R.A."/>
        </authorList>
    </citation>
    <scope>NUCLEOTIDE SEQUENCE [LARGE SCALE GENOMIC DNA]</scope>
</reference>
<evidence type="ECO:0000313" key="3">
    <source>
        <dbReference type="Proteomes" id="UP000026962"/>
    </source>
</evidence>
<reference evidence="2" key="1">
    <citation type="submission" date="2015-04" db="UniProtKB">
        <authorList>
            <consortium name="EnsemblPlants"/>
        </authorList>
    </citation>
    <scope>IDENTIFICATION</scope>
</reference>
<protein>
    <submittedName>
        <fullName evidence="2">Uncharacterized protein</fullName>
    </submittedName>
</protein>
<feature type="region of interest" description="Disordered" evidence="1">
    <location>
        <begin position="1"/>
        <end position="29"/>
    </location>
</feature>
<keyword evidence="3" id="KW-1185">Reference proteome</keyword>
<dbReference type="Proteomes" id="UP000026962">
    <property type="component" value="Chromosome 7"/>
</dbReference>
<evidence type="ECO:0000256" key="1">
    <source>
        <dbReference type="SAM" id="MobiDB-lite"/>
    </source>
</evidence>
<organism evidence="2">
    <name type="scientific">Oryza punctata</name>
    <name type="common">Red rice</name>
    <dbReference type="NCBI Taxonomy" id="4537"/>
    <lineage>
        <taxon>Eukaryota</taxon>
        <taxon>Viridiplantae</taxon>
        <taxon>Streptophyta</taxon>
        <taxon>Embryophyta</taxon>
        <taxon>Tracheophyta</taxon>
        <taxon>Spermatophyta</taxon>
        <taxon>Magnoliopsida</taxon>
        <taxon>Liliopsida</taxon>
        <taxon>Poales</taxon>
        <taxon>Poaceae</taxon>
        <taxon>BOP clade</taxon>
        <taxon>Oryzoideae</taxon>
        <taxon>Oryzeae</taxon>
        <taxon>Oryzinae</taxon>
        <taxon>Oryza</taxon>
    </lineage>
</organism>
<proteinExistence type="predicted"/>
<feature type="compositionally biased region" description="Polar residues" evidence="1">
    <location>
        <begin position="1"/>
        <end position="19"/>
    </location>
</feature>
<evidence type="ECO:0000313" key="2">
    <source>
        <dbReference type="EnsemblPlants" id="OPUNC07G09860.1"/>
    </source>
</evidence>